<dbReference type="EMBL" id="BAAADO010000009">
    <property type="protein sequence ID" value="GAA0502484.1"/>
    <property type="molecule type" value="Genomic_DNA"/>
</dbReference>
<evidence type="ECO:0008006" key="3">
    <source>
        <dbReference type="Google" id="ProtNLM"/>
    </source>
</evidence>
<evidence type="ECO:0000313" key="2">
    <source>
        <dbReference type="Proteomes" id="UP001500880"/>
    </source>
</evidence>
<name>A0ABN1BPB4_9BACI</name>
<dbReference type="Proteomes" id="UP001500880">
    <property type="component" value="Unassembled WGS sequence"/>
</dbReference>
<evidence type="ECO:0000313" key="1">
    <source>
        <dbReference type="EMBL" id="GAA0502484.1"/>
    </source>
</evidence>
<reference evidence="1 2" key="1">
    <citation type="journal article" date="2019" name="Int. J. Syst. Evol. Microbiol.">
        <title>The Global Catalogue of Microorganisms (GCM) 10K type strain sequencing project: providing services to taxonomists for standard genome sequencing and annotation.</title>
        <authorList>
            <consortium name="The Broad Institute Genomics Platform"/>
            <consortium name="The Broad Institute Genome Sequencing Center for Infectious Disease"/>
            <person name="Wu L."/>
            <person name="Ma J."/>
        </authorList>
    </citation>
    <scope>NUCLEOTIDE SEQUENCE [LARGE SCALE GENOMIC DNA]</scope>
    <source>
        <strain evidence="1 2">JCM 12389</strain>
    </source>
</reference>
<proteinExistence type="predicted"/>
<comment type="caution">
    <text evidence="1">The sequence shown here is derived from an EMBL/GenBank/DDBJ whole genome shotgun (WGS) entry which is preliminary data.</text>
</comment>
<protein>
    <recommendedName>
        <fullName evidence="3">IDEAL domain-containing protein</fullName>
    </recommendedName>
</protein>
<accession>A0ABN1BPB4</accession>
<organism evidence="1 2">
    <name type="scientific">Salinibacillus aidingensis</name>
    <dbReference type="NCBI Taxonomy" id="237684"/>
    <lineage>
        <taxon>Bacteria</taxon>
        <taxon>Bacillati</taxon>
        <taxon>Bacillota</taxon>
        <taxon>Bacilli</taxon>
        <taxon>Bacillales</taxon>
        <taxon>Bacillaceae</taxon>
        <taxon>Salinibacillus</taxon>
    </lineage>
</organism>
<keyword evidence="2" id="KW-1185">Reference proteome</keyword>
<gene>
    <name evidence="1" type="ORF">GCM10008986_32590</name>
</gene>
<sequence>MKLNRSGTPSIAYFKAYMKLVMNTRICSLEVAREVTFENLFERDPLYLGEQAYQNFQRAHQELMSLFSQTFSNDD</sequence>
<dbReference type="RefSeq" id="WP_343843446.1">
    <property type="nucleotide sequence ID" value="NZ_BAAADO010000009.1"/>
</dbReference>